<dbReference type="GO" id="GO:0004497">
    <property type="term" value="F:monooxygenase activity"/>
    <property type="evidence" value="ECO:0007669"/>
    <property type="project" value="InterPro"/>
</dbReference>
<reference evidence="2" key="1">
    <citation type="journal article" date="2007" name="J. Biol. Chem.">
        <title>Molecular basis for chloronium-mediated meroterpene cyclization: cloning, sequencing, and heterologous expression of the napyradiomycin biosynthetic gene cluster.</title>
        <authorList>
            <person name="Winter J.M."/>
            <person name="Moffitt M.C."/>
            <person name="Zazopoulos E."/>
            <person name="McAlpine J.B."/>
            <person name="Dorrestein P.C."/>
            <person name="Moore B.S."/>
        </authorList>
    </citation>
    <scope>NUCLEOTIDE SEQUENCE</scope>
    <source>
        <strain evidence="2">NRRL 18422</strain>
    </source>
</reference>
<dbReference type="EMBL" id="EF397638">
    <property type="protein sequence ID" value="ABS50460.1"/>
    <property type="molecule type" value="Genomic_DNA"/>
</dbReference>
<organism evidence="2">
    <name type="scientific">Streptomyces aculeolatus</name>
    <dbReference type="NCBI Taxonomy" id="270689"/>
    <lineage>
        <taxon>Bacteria</taxon>
        <taxon>Bacillati</taxon>
        <taxon>Actinomycetota</taxon>
        <taxon>Actinomycetes</taxon>
        <taxon>Kitasatosporales</taxon>
        <taxon>Streptomycetaceae</taxon>
        <taxon>Streptomyces</taxon>
    </lineage>
</organism>
<dbReference type="AlphaFoldDB" id="A7KH01"/>
<evidence type="ECO:0000256" key="1">
    <source>
        <dbReference type="ARBA" id="ARBA00038396"/>
    </source>
</evidence>
<protein>
    <submittedName>
        <fullName evidence="2">NapH2</fullName>
    </submittedName>
</protein>
<dbReference type="InterPro" id="IPR036188">
    <property type="entry name" value="FAD/NAD-bd_sf"/>
</dbReference>
<evidence type="ECO:0000313" key="2">
    <source>
        <dbReference type="EMBL" id="ABS50460.1"/>
    </source>
</evidence>
<dbReference type="Pfam" id="PF04820">
    <property type="entry name" value="Trp_halogenase"/>
    <property type="match status" value="2"/>
</dbReference>
<proteinExistence type="inferred from homology"/>
<dbReference type="InterPro" id="IPR006905">
    <property type="entry name" value="Flavin_halogenase"/>
</dbReference>
<accession>A7KH01</accession>
<dbReference type="SUPFAM" id="SSF51905">
    <property type="entry name" value="FAD/NAD(P)-binding domain"/>
    <property type="match status" value="1"/>
</dbReference>
<dbReference type="PANTHER" id="PTHR43747">
    <property type="entry name" value="FAD-BINDING PROTEIN"/>
    <property type="match status" value="1"/>
</dbReference>
<gene>
    <name evidence="2" type="primary">napH2</name>
</gene>
<dbReference type="PANTHER" id="PTHR43747:SF1">
    <property type="entry name" value="SLR1998 PROTEIN"/>
    <property type="match status" value="1"/>
</dbReference>
<name>A7KH01_9ACTN</name>
<dbReference type="Gene3D" id="3.50.50.60">
    <property type="entry name" value="FAD/NAD(P)-binding domain"/>
    <property type="match status" value="1"/>
</dbReference>
<dbReference type="PRINTS" id="PR00420">
    <property type="entry name" value="RNGMNOXGNASE"/>
</dbReference>
<dbReference type="InterPro" id="IPR050816">
    <property type="entry name" value="Flavin-dep_Halogenase_NPB"/>
</dbReference>
<sequence length="446" mass="49315">MRGGGLHANRWCGRIGTGRSYMSSNVVGFSGDFDVIVIGGGPAGATTAALLSKRGRRVLVLDRERFPRYHVGESLIPGVMVPMEELGLKERMEAKGFERKYGGTLVWGNNEVPWNFSFSTGGRIPYAFHTRRADLDALVLDRARELGAFVVEDATVKDTIEEDGRVVGVRYALRGLGGTQEARASLVIDASGQARVIGRKYTEVNWNEQLRNVAVWTYFDNCHRLPGDEWSNILIEGTSDGWFWGIPIDKGVFSVGYVTRSELATESGKSLEDLFQSEIASTTKLKELLKDATQAAGYRSARDWSYTNDRFYGKGWALVGDAAAFVDPLFSTGVALATLAGSTLSKVVDQILQYPAIEEKALDRYSNAYQEFFHDIRKFVEGFYDRSKTKGFYFNMAQEMVDPEKENAAEVDFVKLVSGLSGRQGGLFELNVDDLIEDAKSTPTGS</sequence>
<comment type="similarity">
    <text evidence="1">Belongs to the flavin-dependent halogenase family. Bacterial tryptophan halogenase subfamily.</text>
</comment>
<dbReference type="Gene3D" id="3.30.9.100">
    <property type="match status" value="1"/>
</dbReference>